<dbReference type="PaxDb" id="3880-AES76848"/>
<protein>
    <submittedName>
        <fullName evidence="1 2">Uncharacterized protein</fullName>
    </submittedName>
</protein>
<organism evidence="1 3">
    <name type="scientific">Medicago truncatula</name>
    <name type="common">Barrel medic</name>
    <name type="synonym">Medicago tribuloides</name>
    <dbReference type="NCBI Taxonomy" id="3880"/>
    <lineage>
        <taxon>Eukaryota</taxon>
        <taxon>Viridiplantae</taxon>
        <taxon>Streptophyta</taxon>
        <taxon>Embryophyta</taxon>
        <taxon>Tracheophyta</taxon>
        <taxon>Spermatophyta</taxon>
        <taxon>Magnoliopsida</taxon>
        <taxon>eudicotyledons</taxon>
        <taxon>Gunneridae</taxon>
        <taxon>Pentapetalae</taxon>
        <taxon>rosids</taxon>
        <taxon>fabids</taxon>
        <taxon>Fabales</taxon>
        <taxon>Fabaceae</taxon>
        <taxon>Papilionoideae</taxon>
        <taxon>50 kb inversion clade</taxon>
        <taxon>NPAAA clade</taxon>
        <taxon>Hologalegina</taxon>
        <taxon>IRL clade</taxon>
        <taxon>Trifolieae</taxon>
        <taxon>Medicago</taxon>
    </lineage>
</organism>
<dbReference type="HOGENOM" id="CLU_2889194_0_0_1"/>
<accession>G7KPF9</accession>
<gene>
    <name evidence="1" type="ordered locus">MTR_6g087960</name>
</gene>
<keyword evidence="3" id="KW-1185">Reference proteome</keyword>
<reference evidence="2" key="3">
    <citation type="submission" date="2015-04" db="UniProtKB">
        <authorList>
            <consortium name="EnsemblPlants"/>
        </authorList>
    </citation>
    <scope>IDENTIFICATION</scope>
    <source>
        <strain evidence="2">cv. Jemalong A17</strain>
    </source>
</reference>
<proteinExistence type="predicted"/>
<dbReference type="Proteomes" id="UP000002051">
    <property type="component" value="Chromosome 6"/>
</dbReference>
<dbReference type="AlphaFoldDB" id="G7KPF9"/>
<reference evidence="1 3" key="1">
    <citation type="journal article" date="2011" name="Nature">
        <title>The Medicago genome provides insight into the evolution of rhizobial symbioses.</title>
        <authorList>
            <person name="Young N.D."/>
            <person name="Debelle F."/>
            <person name="Oldroyd G.E."/>
            <person name="Geurts R."/>
            <person name="Cannon S.B."/>
            <person name="Udvardi M.K."/>
            <person name="Benedito V.A."/>
            <person name="Mayer K.F."/>
            <person name="Gouzy J."/>
            <person name="Schoof H."/>
            <person name="Van de Peer Y."/>
            <person name="Proost S."/>
            <person name="Cook D.R."/>
            <person name="Meyers B.C."/>
            <person name="Spannagl M."/>
            <person name="Cheung F."/>
            <person name="De Mita S."/>
            <person name="Krishnakumar V."/>
            <person name="Gundlach H."/>
            <person name="Zhou S."/>
            <person name="Mudge J."/>
            <person name="Bharti A.K."/>
            <person name="Murray J.D."/>
            <person name="Naoumkina M.A."/>
            <person name="Rosen B."/>
            <person name="Silverstein K.A."/>
            <person name="Tang H."/>
            <person name="Rombauts S."/>
            <person name="Zhao P.X."/>
            <person name="Zhou P."/>
            <person name="Barbe V."/>
            <person name="Bardou P."/>
            <person name="Bechner M."/>
            <person name="Bellec A."/>
            <person name="Berger A."/>
            <person name="Berges H."/>
            <person name="Bidwell S."/>
            <person name="Bisseling T."/>
            <person name="Choisne N."/>
            <person name="Couloux A."/>
            <person name="Denny R."/>
            <person name="Deshpande S."/>
            <person name="Dai X."/>
            <person name="Doyle J.J."/>
            <person name="Dudez A.M."/>
            <person name="Farmer A.D."/>
            <person name="Fouteau S."/>
            <person name="Franken C."/>
            <person name="Gibelin C."/>
            <person name="Gish J."/>
            <person name="Goldstein S."/>
            <person name="Gonzalez A.J."/>
            <person name="Green P.J."/>
            <person name="Hallab A."/>
            <person name="Hartog M."/>
            <person name="Hua A."/>
            <person name="Humphray S.J."/>
            <person name="Jeong D.H."/>
            <person name="Jing Y."/>
            <person name="Jocker A."/>
            <person name="Kenton S.M."/>
            <person name="Kim D.J."/>
            <person name="Klee K."/>
            <person name="Lai H."/>
            <person name="Lang C."/>
            <person name="Lin S."/>
            <person name="Macmil S.L."/>
            <person name="Magdelenat G."/>
            <person name="Matthews L."/>
            <person name="McCorrison J."/>
            <person name="Monaghan E.L."/>
            <person name="Mun J.H."/>
            <person name="Najar F.Z."/>
            <person name="Nicholson C."/>
            <person name="Noirot C."/>
            <person name="O'Bleness M."/>
            <person name="Paule C.R."/>
            <person name="Poulain J."/>
            <person name="Prion F."/>
            <person name="Qin B."/>
            <person name="Qu C."/>
            <person name="Retzel E.F."/>
            <person name="Riddle C."/>
            <person name="Sallet E."/>
            <person name="Samain S."/>
            <person name="Samson N."/>
            <person name="Sanders I."/>
            <person name="Saurat O."/>
            <person name="Scarpelli C."/>
            <person name="Schiex T."/>
            <person name="Segurens B."/>
            <person name="Severin A.J."/>
            <person name="Sherrier D.J."/>
            <person name="Shi R."/>
            <person name="Sims S."/>
            <person name="Singer S.R."/>
            <person name="Sinharoy S."/>
            <person name="Sterck L."/>
            <person name="Viollet A."/>
            <person name="Wang B.B."/>
            <person name="Wang K."/>
            <person name="Wang M."/>
            <person name="Wang X."/>
            <person name="Warfsmann J."/>
            <person name="Weissenbach J."/>
            <person name="White D.D."/>
            <person name="White J.D."/>
            <person name="Wiley G.B."/>
            <person name="Wincker P."/>
            <person name="Xing Y."/>
            <person name="Yang L."/>
            <person name="Yao Z."/>
            <person name="Ying F."/>
            <person name="Zhai J."/>
            <person name="Zhou L."/>
            <person name="Zuber A."/>
            <person name="Denarie J."/>
            <person name="Dixon R.A."/>
            <person name="May G.D."/>
            <person name="Schwartz D.C."/>
            <person name="Rogers J."/>
            <person name="Quetier F."/>
            <person name="Town C.D."/>
            <person name="Roe B.A."/>
        </authorList>
    </citation>
    <scope>NUCLEOTIDE SEQUENCE [LARGE SCALE GENOMIC DNA]</scope>
    <source>
        <strain evidence="1">A17</strain>
        <strain evidence="2 3">cv. Jemalong A17</strain>
    </source>
</reference>
<evidence type="ECO:0000313" key="2">
    <source>
        <dbReference type="EnsemblPlants" id="AES76848"/>
    </source>
</evidence>
<dbReference type="EMBL" id="CM001222">
    <property type="protein sequence ID" value="AES76848.1"/>
    <property type="molecule type" value="Genomic_DNA"/>
</dbReference>
<sequence>MLASLETMIIKAIYYQFLLLKITKTSLNTQSFIFEARFQKTLKFFVYIDLCSLLQTNSHFYIS</sequence>
<dbReference type="EnsemblPlants" id="AES76848">
    <property type="protein sequence ID" value="AES76848"/>
    <property type="gene ID" value="MTR_6g087960"/>
</dbReference>
<reference evidence="1 3" key="2">
    <citation type="journal article" date="2014" name="BMC Genomics">
        <title>An improved genome release (version Mt4.0) for the model legume Medicago truncatula.</title>
        <authorList>
            <person name="Tang H."/>
            <person name="Krishnakumar V."/>
            <person name="Bidwell S."/>
            <person name="Rosen B."/>
            <person name="Chan A."/>
            <person name="Zhou S."/>
            <person name="Gentzbittel L."/>
            <person name="Childs K.L."/>
            <person name="Yandell M."/>
            <person name="Gundlach H."/>
            <person name="Mayer K.F."/>
            <person name="Schwartz D.C."/>
            <person name="Town C.D."/>
        </authorList>
    </citation>
    <scope>GENOME REANNOTATION</scope>
    <source>
        <strain evidence="2 3">cv. Jemalong A17</strain>
    </source>
</reference>
<evidence type="ECO:0000313" key="3">
    <source>
        <dbReference type="Proteomes" id="UP000002051"/>
    </source>
</evidence>
<name>G7KPF9_MEDTR</name>
<evidence type="ECO:0000313" key="1">
    <source>
        <dbReference type="EMBL" id="AES76848.1"/>
    </source>
</evidence>